<evidence type="ECO:0000259" key="2">
    <source>
        <dbReference type="Pfam" id="PF01494"/>
    </source>
</evidence>
<dbReference type="Pfam" id="PF01494">
    <property type="entry name" value="FAD_binding_3"/>
    <property type="match status" value="1"/>
</dbReference>
<dbReference type="NCBIfam" id="NF004829">
    <property type="entry name" value="PRK06183.1-3"/>
    <property type="match status" value="1"/>
</dbReference>
<dbReference type="Gene3D" id="3.50.50.60">
    <property type="entry name" value="FAD/NAD(P)-binding domain"/>
    <property type="match status" value="1"/>
</dbReference>
<keyword evidence="4" id="KW-1185">Reference proteome</keyword>
<dbReference type="PANTHER" id="PTHR43476">
    <property type="entry name" value="3-(3-HYDROXY-PHENYL)PROPIONATE/3-HYDROXYCINNAMIC ACID HYDROXYLASE"/>
    <property type="match status" value="1"/>
</dbReference>
<dbReference type="PANTHER" id="PTHR43476:SF3">
    <property type="entry name" value="FAD-BINDING MONOOXYGENASE"/>
    <property type="match status" value="1"/>
</dbReference>
<evidence type="ECO:0000313" key="3">
    <source>
        <dbReference type="EMBL" id="MDQ0463743.1"/>
    </source>
</evidence>
<dbReference type="Gene3D" id="3.30.9.10">
    <property type="entry name" value="D-Amino Acid Oxidase, subunit A, domain 2"/>
    <property type="match status" value="1"/>
</dbReference>
<sequence>MRTETCDVLIVGGGPVGVTLANLLARDGVSVIVVERDIEVYPLPRAAHFDHEIMRLWQELGLADAAQKAARPAGAYEFRNAAGQVLLRYDMPANAPGGWAASWMFNQPDLERALRERLAREPTARLLIGTSFEGFESETVALYCQADEPFRVEARCIVGCDGASSPVRKALGIELEDFGFDEPWLVIDAIERDASGLPDINLQICDPARPTTCVLMGPGRRRWEFMIRPGEDPADFLTDSRIAELLKPWVPEGAVEIDRRAVYRFHGLLAYQWRKGRVLLAGDSAHQMPPFLGQGMCSGLHDAANLAWKLKLVLDGQASEALLDTYQTEREPHVRAMIQTAIAMGQVVCATDPVMVAARDAGMLAQRAAGKNPVPQPTPAQGPGLFRPDDAMARRMFPQFGRFDDTAGPGPWLIRRGDHPNLDALLCGHEAVLVRPDRYVFGAGEAAGLTAAYEAALTSTPFACSLAFSSRTGGA</sequence>
<feature type="domain" description="FAD-binding" evidence="2">
    <location>
        <begin position="6"/>
        <end position="340"/>
    </location>
</feature>
<evidence type="ECO:0000313" key="4">
    <source>
        <dbReference type="Proteomes" id="UP001228905"/>
    </source>
</evidence>
<gene>
    <name evidence="3" type="ORF">QO010_001514</name>
</gene>
<dbReference type="EMBL" id="JAUSVS010000002">
    <property type="protein sequence ID" value="MDQ0463743.1"/>
    <property type="molecule type" value="Genomic_DNA"/>
</dbReference>
<name>A0ABU0IP09_9CAUL</name>
<dbReference type="InterPro" id="IPR002938">
    <property type="entry name" value="FAD-bd"/>
</dbReference>
<dbReference type="SUPFAM" id="SSF51905">
    <property type="entry name" value="FAD/NAD(P)-binding domain"/>
    <property type="match status" value="1"/>
</dbReference>
<dbReference type="InterPro" id="IPR050631">
    <property type="entry name" value="PheA/TfdB_FAD_monoxygenase"/>
</dbReference>
<dbReference type="PRINTS" id="PR00420">
    <property type="entry name" value="RNGMNOXGNASE"/>
</dbReference>
<dbReference type="GO" id="GO:0008688">
    <property type="term" value="F:3-(3-hydroxyphenyl)propionate hydroxylase activity"/>
    <property type="evidence" value="ECO:0007669"/>
    <property type="project" value="UniProtKB-EC"/>
</dbReference>
<evidence type="ECO:0000256" key="1">
    <source>
        <dbReference type="ARBA" id="ARBA00023002"/>
    </source>
</evidence>
<comment type="caution">
    <text evidence="3">The sequence shown here is derived from an EMBL/GenBank/DDBJ whole genome shotgun (WGS) entry which is preliminary data.</text>
</comment>
<dbReference type="RefSeq" id="WP_307347894.1">
    <property type="nucleotide sequence ID" value="NZ_JAUSVS010000002.1"/>
</dbReference>
<dbReference type="InterPro" id="IPR036188">
    <property type="entry name" value="FAD/NAD-bd_sf"/>
</dbReference>
<protein>
    <submittedName>
        <fullName evidence="3">3-(3-hydroxy-phenyl)propionate hydroxylase</fullName>
        <ecNumber evidence="3">1.14.13.127</ecNumber>
    </submittedName>
</protein>
<accession>A0ABU0IP09</accession>
<keyword evidence="1 3" id="KW-0560">Oxidoreductase</keyword>
<dbReference type="EC" id="1.14.13.127" evidence="3"/>
<dbReference type="Proteomes" id="UP001228905">
    <property type="component" value="Unassembled WGS sequence"/>
</dbReference>
<reference evidence="3 4" key="1">
    <citation type="submission" date="2023-07" db="EMBL/GenBank/DDBJ databases">
        <title>Genomic Encyclopedia of Type Strains, Phase IV (KMG-IV): sequencing the most valuable type-strain genomes for metagenomic binning, comparative biology and taxonomic classification.</title>
        <authorList>
            <person name="Goeker M."/>
        </authorList>
    </citation>
    <scope>NUCLEOTIDE SEQUENCE [LARGE SCALE GENOMIC DNA]</scope>
    <source>
        <strain evidence="3 4">DSM 18695</strain>
    </source>
</reference>
<proteinExistence type="predicted"/>
<organism evidence="3 4">
    <name type="scientific">Caulobacter ginsengisoli</name>
    <dbReference type="NCBI Taxonomy" id="400775"/>
    <lineage>
        <taxon>Bacteria</taxon>
        <taxon>Pseudomonadati</taxon>
        <taxon>Pseudomonadota</taxon>
        <taxon>Alphaproteobacteria</taxon>
        <taxon>Caulobacterales</taxon>
        <taxon>Caulobacteraceae</taxon>
        <taxon>Caulobacter</taxon>
    </lineage>
</organism>